<evidence type="ECO:0000256" key="2">
    <source>
        <dbReference type="SAM" id="SignalP"/>
    </source>
</evidence>
<feature type="chain" id="PRO_5012542748" description="Plastid lipid-associated protein/fibrillin conserved domain-containing protein" evidence="2">
    <location>
        <begin position="16"/>
        <end position="226"/>
    </location>
</feature>
<sequence length="226" mass="25617">MKGVISALILPVAWAWHPVFVPSGSLSPSSHSLRQPSRRDPRDGDLQTSRLGASIEGEGEASGGRGQEQLPPPEKHPEQWFGQWVVLERRGDLPQPGEDARVVIEKVLDALQTNDDPQLDHGAAVTIKHASRDNIISNFNPAQYGSYLRNSEYRVLLNRDTFEFVGPPQYDSNKEHCVQRVVLEGHHPNFQSWSDREFFRKEVDFRLSLHRGCWMIDGVFLTQDND</sequence>
<feature type="signal peptide" evidence="2">
    <location>
        <begin position="1"/>
        <end position="15"/>
    </location>
</feature>
<feature type="compositionally biased region" description="Low complexity" evidence="1">
    <location>
        <begin position="25"/>
        <end position="35"/>
    </location>
</feature>
<feature type="region of interest" description="Disordered" evidence="1">
    <location>
        <begin position="25"/>
        <end position="77"/>
    </location>
</feature>
<keyword evidence="4" id="KW-1185">Reference proteome</keyword>
<organism evidence="3 4">
    <name type="scientific">Vitrella brassicaformis (strain CCMP3155)</name>
    <dbReference type="NCBI Taxonomy" id="1169540"/>
    <lineage>
        <taxon>Eukaryota</taxon>
        <taxon>Sar</taxon>
        <taxon>Alveolata</taxon>
        <taxon>Colpodellida</taxon>
        <taxon>Vitrellaceae</taxon>
        <taxon>Vitrella</taxon>
    </lineage>
</organism>
<name>A0A0G4GLI9_VITBC</name>
<reference evidence="3 4" key="1">
    <citation type="submission" date="2014-11" db="EMBL/GenBank/DDBJ databases">
        <authorList>
            <person name="Zhu J."/>
            <person name="Qi W."/>
            <person name="Song R."/>
        </authorList>
    </citation>
    <scope>NUCLEOTIDE SEQUENCE [LARGE SCALE GENOMIC DNA]</scope>
</reference>
<dbReference type="Proteomes" id="UP000041254">
    <property type="component" value="Unassembled WGS sequence"/>
</dbReference>
<accession>A0A0G4GLI9</accession>
<evidence type="ECO:0000256" key="1">
    <source>
        <dbReference type="SAM" id="MobiDB-lite"/>
    </source>
</evidence>
<evidence type="ECO:0000313" key="3">
    <source>
        <dbReference type="EMBL" id="CEM30979.1"/>
    </source>
</evidence>
<dbReference type="EMBL" id="CDMY01000708">
    <property type="protein sequence ID" value="CEM30979.1"/>
    <property type="molecule type" value="Genomic_DNA"/>
</dbReference>
<evidence type="ECO:0000313" key="4">
    <source>
        <dbReference type="Proteomes" id="UP000041254"/>
    </source>
</evidence>
<proteinExistence type="predicted"/>
<dbReference type="AlphaFoldDB" id="A0A0G4GLI9"/>
<evidence type="ECO:0008006" key="5">
    <source>
        <dbReference type="Google" id="ProtNLM"/>
    </source>
</evidence>
<dbReference type="OrthoDB" id="10595190at2759"/>
<protein>
    <recommendedName>
        <fullName evidence="5">Plastid lipid-associated protein/fibrillin conserved domain-containing protein</fullName>
    </recommendedName>
</protein>
<dbReference type="InParanoid" id="A0A0G4GLI9"/>
<keyword evidence="2" id="KW-0732">Signal</keyword>
<dbReference type="VEuPathDB" id="CryptoDB:Vbra_18248"/>
<gene>
    <name evidence="3" type="ORF">Vbra_18248</name>
</gene>